<dbReference type="GO" id="GO:0071555">
    <property type="term" value="P:cell wall organization"/>
    <property type="evidence" value="ECO:0007669"/>
    <property type="project" value="UniProtKB-KW"/>
</dbReference>
<dbReference type="GO" id="GO:0009252">
    <property type="term" value="P:peptidoglycan biosynthetic process"/>
    <property type="evidence" value="ECO:0007669"/>
    <property type="project" value="UniProtKB-UniRule"/>
</dbReference>
<feature type="transmembrane region" description="Helical" evidence="12">
    <location>
        <begin position="295"/>
        <end position="316"/>
    </location>
</feature>
<keyword evidence="8 12" id="KW-1133">Transmembrane helix</keyword>
<evidence type="ECO:0000256" key="10">
    <source>
        <dbReference type="ARBA" id="ARBA00023306"/>
    </source>
</evidence>
<dbReference type="CDD" id="cd06852">
    <property type="entry name" value="GT_MraY"/>
    <property type="match status" value="1"/>
</dbReference>
<sequence>MIYWFHTGLLLRIAGAAVVSYLIVMALGPTMIRFLIRKKMGDRPEFNHADLNELTRSKGNTPTMGGILIVISVGFSTMLFANLGNMYIRMGLFGFFCLGILGGVDDWMKLRHSAGQSNRDGLRSWQKILFQICLAVLIGVFMYRYGSQSQVVNSEGIIELPSHQLYLPFVSSAIYLPLFAYVLIVIATMVGASNAVNLTDGMDGLAPGCVVITTAVFLLLAWIAGVQEWSGTFHLPLVLGAEEMTILCASILGACIGFLWYNANPAQVFMGDTGSLPLGGLLGFIAIVIRQESLLVIAGGVFVMETMSVILQVGYFKITRRRSGEGKRLFRIAPIHHHFHLGGWAEPKVVVRFWLMGIIFAVLALATLKLR</sequence>
<evidence type="ECO:0000256" key="13">
    <source>
        <dbReference type="NCBIfam" id="TIGR00445"/>
    </source>
</evidence>
<dbReference type="UniPathway" id="UPA00219"/>
<evidence type="ECO:0000256" key="1">
    <source>
        <dbReference type="ARBA" id="ARBA00004141"/>
    </source>
</evidence>
<evidence type="ECO:0000256" key="8">
    <source>
        <dbReference type="ARBA" id="ARBA00022989"/>
    </source>
</evidence>
<keyword evidence="7 12" id="KW-0573">Peptidoglycan synthesis</keyword>
<keyword evidence="5 12" id="KW-0812">Transmembrane</keyword>
<organism evidence="15">
    <name type="scientific">Thiolapillus brandeum</name>
    <dbReference type="NCBI Taxonomy" id="1076588"/>
    <lineage>
        <taxon>Bacteria</taxon>
        <taxon>Pseudomonadati</taxon>
        <taxon>Pseudomonadota</taxon>
        <taxon>Gammaproteobacteria</taxon>
        <taxon>Chromatiales</taxon>
        <taxon>Sedimenticolaceae</taxon>
        <taxon>Thiolapillus</taxon>
    </lineage>
</organism>
<evidence type="ECO:0000256" key="14">
    <source>
        <dbReference type="PIRSR" id="PIRSR600715-1"/>
    </source>
</evidence>
<evidence type="ECO:0000313" key="15">
    <source>
        <dbReference type="EMBL" id="HDK37447.1"/>
    </source>
</evidence>
<keyword evidence="11 12" id="KW-0961">Cell wall biogenesis/degradation</keyword>
<keyword evidence="12" id="KW-1003">Cell membrane</keyword>
<protein>
    <recommendedName>
        <fullName evidence="12 13">Phospho-N-acetylmuramoyl-pentapeptide-transferase</fullName>
        <ecNumber evidence="12 13">2.7.8.13</ecNumber>
    </recommendedName>
    <alternativeName>
        <fullName evidence="12">UDP-MurNAc-pentapeptide phosphotransferase</fullName>
    </alternativeName>
</protein>
<keyword evidence="6 12" id="KW-0133">Cell shape</keyword>
<dbReference type="EMBL" id="DRCV01000015">
    <property type="protein sequence ID" value="HDK37447.1"/>
    <property type="molecule type" value="Genomic_DNA"/>
</dbReference>
<comment type="function">
    <text evidence="12">Catalyzes the initial step of the lipid cycle reactions in the biosynthesis of the cell wall peptidoglycan: transfers peptidoglycan precursor phospho-MurNAc-pentapeptide from UDP-MurNAc-pentapeptide onto the lipid carrier undecaprenyl phosphate, yielding undecaprenyl-pyrophosphoryl-MurNAc-pentapeptide, known as lipid I.</text>
</comment>
<dbReference type="PANTHER" id="PTHR22926">
    <property type="entry name" value="PHOSPHO-N-ACETYLMURAMOYL-PENTAPEPTIDE-TRANSFERASE"/>
    <property type="match status" value="1"/>
</dbReference>
<reference evidence="15" key="1">
    <citation type="journal article" date="2020" name="mSystems">
        <title>Genome- and Community-Level Interaction Insights into Carbon Utilization and Element Cycling Functions of Hydrothermarchaeota in Hydrothermal Sediment.</title>
        <authorList>
            <person name="Zhou Z."/>
            <person name="Liu Y."/>
            <person name="Xu W."/>
            <person name="Pan J."/>
            <person name="Luo Z.H."/>
            <person name="Li M."/>
        </authorList>
    </citation>
    <scope>NUCLEOTIDE SEQUENCE [LARGE SCALE GENOMIC DNA]</scope>
    <source>
        <strain evidence="15">HyVt-26</strain>
    </source>
</reference>
<dbReference type="GO" id="GO:0046872">
    <property type="term" value="F:metal ion binding"/>
    <property type="evidence" value="ECO:0007669"/>
    <property type="project" value="UniProtKB-KW"/>
</dbReference>
<keyword evidence="9 12" id="KW-0472">Membrane</keyword>
<feature type="transmembrane region" description="Helical" evidence="12">
    <location>
        <begin position="63"/>
        <end position="81"/>
    </location>
</feature>
<accession>A0A831NT05</accession>
<dbReference type="InterPro" id="IPR018480">
    <property type="entry name" value="PNAcMuramoyl-5peptid_Trfase_CS"/>
</dbReference>
<feature type="transmembrane region" description="Helical" evidence="12">
    <location>
        <begin position="13"/>
        <end position="36"/>
    </location>
</feature>
<dbReference type="GO" id="GO:0008360">
    <property type="term" value="P:regulation of cell shape"/>
    <property type="evidence" value="ECO:0007669"/>
    <property type="project" value="UniProtKB-KW"/>
</dbReference>
<evidence type="ECO:0000256" key="11">
    <source>
        <dbReference type="ARBA" id="ARBA00023316"/>
    </source>
</evidence>
<feature type="binding site" evidence="14">
    <location>
        <position position="197"/>
    </location>
    <ligand>
        <name>Mg(2+)</name>
        <dbReference type="ChEBI" id="CHEBI:18420"/>
    </ligand>
</feature>
<comment type="caution">
    <text evidence="15">The sequence shown here is derived from an EMBL/GenBank/DDBJ whole genome shotgun (WGS) entry which is preliminary data.</text>
</comment>
<dbReference type="NCBIfam" id="TIGR00445">
    <property type="entry name" value="mraY"/>
    <property type="match status" value="1"/>
</dbReference>
<dbReference type="EC" id="2.7.8.13" evidence="12 13"/>
<dbReference type="AlphaFoldDB" id="A0A831NT05"/>
<evidence type="ECO:0000256" key="7">
    <source>
        <dbReference type="ARBA" id="ARBA00022984"/>
    </source>
</evidence>
<evidence type="ECO:0000256" key="9">
    <source>
        <dbReference type="ARBA" id="ARBA00023136"/>
    </source>
</evidence>
<dbReference type="InterPro" id="IPR003524">
    <property type="entry name" value="PNAcMuramoyl-5peptid_Trfase"/>
</dbReference>
<comment type="catalytic activity">
    <reaction evidence="12">
        <text>UDP-N-acetyl-alpha-D-muramoyl-L-alanyl-gamma-D-glutamyl-meso-2,6-diaminopimeloyl-D-alanyl-D-alanine + di-trans,octa-cis-undecaprenyl phosphate = di-trans,octa-cis-undecaprenyl diphospho-N-acetyl-alpha-D-muramoyl-L-alanyl-D-glutamyl-meso-2,6-diaminopimeloyl-D-alanyl-D-alanine + UMP</text>
        <dbReference type="Rhea" id="RHEA:28386"/>
        <dbReference type="ChEBI" id="CHEBI:57865"/>
        <dbReference type="ChEBI" id="CHEBI:60392"/>
        <dbReference type="ChEBI" id="CHEBI:61386"/>
        <dbReference type="ChEBI" id="CHEBI:61387"/>
        <dbReference type="EC" id="2.7.8.13"/>
    </reaction>
</comment>
<gene>
    <name evidence="12 15" type="primary">mraY</name>
    <name evidence="15" type="ORF">ENG92_00305</name>
</gene>
<dbReference type="InterPro" id="IPR000715">
    <property type="entry name" value="Glycosyl_transferase_4"/>
</dbReference>
<dbReference type="Proteomes" id="UP000885822">
    <property type="component" value="Unassembled WGS sequence"/>
</dbReference>
<name>A0A831NT05_9GAMM</name>
<feature type="transmembrane region" description="Helical" evidence="12">
    <location>
        <begin position="128"/>
        <end position="146"/>
    </location>
</feature>
<dbReference type="HAMAP" id="MF_00038">
    <property type="entry name" value="MraY"/>
    <property type="match status" value="1"/>
</dbReference>
<evidence type="ECO:0000256" key="12">
    <source>
        <dbReference type="HAMAP-Rule" id="MF_00038"/>
    </source>
</evidence>
<dbReference type="PROSITE" id="PS01347">
    <property type="entry name" value="MRAY_1"/>
    <property type="match status" value="1"/>
</dbReference>
<feature type="transmembrane region" description="Helical" evidence="12">
    <location>
        <begin position="268"/>
        <end position="289"/>
    </location>
</feature>
<keyword evidence="3 12" id="KW-0132">Cell division</keyword>
<comment type="subcellular location">
    <subcellularLocation>
        <location evidence="12">Cell membrane</location>
        <topology evidence="12">Multi-pass membrane protein</topology>
    </subcellularLocation>
    <subcellularLocation>
        <location evidence="1">Membrane</location>
        <topology evidence="1">Multi-pass membrane protein</topology>
    </subcellularLocation>
</comment>
<keyword evidence="12 14" id="KW-0479">Metal-binding</keyword>
<dbReference type="PROSITE" id="PS01348">
    <property type="entry name" value="MRAY_2"/>
    <property type="match status" value="1"/>
</dbReference>
<keyword evidence="12 14" id="KW-0460">Magnesium</keyword>
<comment type="cofactor">
    <cofactor evidence="12 14">
        <name>Mg(2+)</name>
        <dbReference type="ChEBI" id="CHEBI:18420"/>
    </cofactor>
</comment>
<feature type="transmembrane region" description="Helical" evidence="12">
    <location>
        <begin position="244"/>
        <end position="261"/>
    </location>
</feature>
<feature type="binding site" evidence="14">
    <location>
        <position position="272"/>
    </location>
    <ligand>
        <name>Mg(2+)</name>
        <dbReference type="ChEBI" id="CHEBI:18420"/>
    </ligand>
</feature>
<feature type="transmembrane region" description="Helical" evidence="12">
    <location>
        <begin position="166"/>
        <end position="192"/>
    </location>
</feature>
<comment type="similarity">
    <text evidence="2 12">Belongs to the glycosyltransferase 4 family. MraY subfamily.</text>
</comment>
<feature type="transmembrane region" description="Helical" evidence="12">
    <location>
        <begin position="351"/>
        <end position="368"/>
    </location>
</feature>
<dbReference type="GO" id="GO:0051301">
    <property type="term" value="P:cell division"/>
    <property type="evidence" value="ECO:0007669"/>
    <property type="project" value="UniProtKB-KW"/>
</dbReference>
<dbReference type="GO" id="GO:0008963">
    <property type="term" value="F:phospho-N-acetylmuramoyl-pentapeptide-transferase activity"/>
    <property type="evidence" value="ECO:0007669"/>
    <property type="project" value="UniProtKB-UniRule"/>
</dbReference>
<evidence type="ECO:0000256" key="4">
    <source>
        <dbReference type="ARBA" id="ARBA00022679"/>
    </source>
</evidence>
<feature type="transmembrane region" description="Helical" evidence="12">
    <location>
        <begin position="204"/>
        <end position="224"/>
    </location>
</feature>
<dbReference type="GO" id="GO:0005886">
    <property type="term" value="C:plasma membrane"/>
    <property type="evidence" value="ECO:0007669"/>
    <property type="project" value="UniProtKB-SubCell"/>
</dbReference>
<keyword evidence="10 12" id="KW-0131">Cell cycle</keyword>
<evidence type="ECO:0000256" key="5">
    <source>
        <dbReference type="ARBA" id="ARBA00022692"/>
    </source>
</evidence>
<evidence type="ECO:0000256" key="2">
    <source>
        <dbReference type="ARBA" id="ARBA00005583"/>
    </source>
</evidence>
<evidence type="ECO:0000256" key="3">
    <source>
        <dbReference type="ARBA" id="ARBA00022618"/>
    </source>
</evidence>
<dbReference type="PANTHER" id="PTHR22926:SF5">
    <property type="entry name" value="PHOSPHO-N-ACETYLMURAMOYL-PENTAPEPTIDE-TRANSFERASE HOMOLOG"/>
    <property type="match status" value="1"/>
</dbReference>
<keyword evidence="4 12" id="KW-0808">Transferase</keyword>
<feature type="transmembrane region" description="Helical" evidence="12">
    <location>
        <begin position="87"/>
        <end position="107"/>
    </location>
</feature>
<evidence type="ECO:0000256" key="6">
    <source>
        <dbReference type="ARBA" id="ARBA00022960"/>
    </source>
</evidence>
<dbReference type="Pfam" id="PF00953">
    <property type="entry name" value="Glycos_transf_4"/>
    <property type="match status" value="1"/>
</dbReference>
<comment type="pathway">
    <text evidence="12">Cell wall biogenesis; peptidoglycan biosynthesis.</text>
</comment>
<proteinExistence type="inferred from homology"/>